<dbReference type="SUPFAM" id="SSF158499">
    <property type="entry name" value="DnaD domain-like"/>
    <property type="match status" value="1"/>
</dbReference>
<dbReference type="InterPro" id="IPR006343">
    <property type="entry name" value="DnaB/C_C"/>
</dbReference>
<dbReference type="NCBIfam" id="TIGR01446">
    <property type="entry name" value="DnaD_dom"/>
    <property type="match status" value="1"/>
</dbReference>
<name>A0ABS4S6A3_9BACI</name>
<comment type="caution">
    <text evidence="3">The sequence shown here is derived from an EMBL/GenBank/DDBJ whole genome shotgun (WGS) entry which is preliminary data.</text>
</comment>
<dbReference type="Gene3D" id="1.10.10.630">
    <property type="entry name" value="DnaD domain-like"/>
    <property type="match status" value="1"/>
</dbReference>
<protein>
    <submittedName>
        <fullName evidence="3">DnaD/phage-associated family protein</fullName>
    </submittedName>
</protein>
<dbReference type="RefSeq" id="WP_226370835.1">
    <property type="nucleotide sequence ID" value="NZ_JAGIKX010000004.1"/>
</dbReference>
<evidence type="ECO:0000259" key="2">
    <source>
        <dbReference type="Pfam" id="PF07261"/>
    </source>
</evidence>
<dbReference type="PANTHER" id="PTHR37293">
    <property type="entry name" value="PHAGE REPLICATION PROTEIN-RELATED"/>
    <property type="match status" value="1"/>
</dbReference>
<feature type="domain" description="DnaB/C C-terminal" evidence="2">
    <location>
        <begin position="136"/>
        <end position="205"/>
    </location>
</feature>
<comment type="similarity">
    <text evidence="1">Belongs to the DnaB/DnaD family.</text>
</comment>
<evidence type="ECO:0000256" key="1">
    <source>
        <dbReference type="ARBA" id="ARBA00093462"/>
    </source>
</evidence>
<evidence type="ECO:0000313" key="4">
    <source>
        <dbReference type="Proteomes" id="UP001519294"/>
    </source>
</evidence>
<gene>
    <name evidence="3" type="ORF">J2Z81_000982</name>
</gene>
<accession>A0ABS4S6A3</accession>
<keyword evidence="4" id="KW-1185">Reference proteome</keyword>
<dbReference type="InterPro" id="IPR053162">
    <property type="entry name" value="DnaD"/>
</dbReference>
<organism evidence="3 4">
    <name type="scientific">Virgibacillus alimentarius</name>
    <dbReference type="NCBI Taxonomy" id="698769"/>
    <lineage>
        <taxon>Bacteria</taxon>
        <taxon>Bacillati</taxon>
        <taxon>Bacillota</taxon>
        <taxon>Bacilli</taxon>
        <taxon>Bacillales</taxon>
        <taxon>Bacillaceae</taxon>
        <taxon>Virgibacillus</taxon>
    </lineage>
</organism>
<proteinExistence type="inferred from homology"/>
<reference evidence="3 4" key="1">
    <citation type="submission" date="2021-03" db="EMBL/GenBank/DDBJ databases">
        <title>Genomic Encyclopedia of Type Strains, Phase IV (KMG-IV): sequencing the most valuable type-strain genomes for metagenomic binning, comparative biology and taxonomic classification.</title>
        <authorList>
            <person name="Goeker M."/>
        </authorList>
    </citation>
    <scope>NUCLEOTIDE SEQUENCE [LARGE SCALE GENOMIC DNA]</scope>
    <source>
        <strain evidence="3 4">DSM 25790</strain>
    </source>
</reference>
<dbReference type="EMBL" id="JAGIKX010000004">
    <property type="protein sequence ID" value="MBP2257038.1"/>
    <property type="molecule type" value="Genomic_DNA"/>
</dbReference>
<dbReference type="InterPro" id="IPR034829">
    <property type="entry name" value="DnaD-like_sf"/>
</dbReference>
<dbReference type="PANTHER" id="PTHR37293:SF5">
    <property type="entry name" value="DNA REPLICATION PROTEIN"/>
    <property type="match status" value="1"/>
</dbReference>
<dbReference type="Proteomes" id="UP001519294">
    <property type="component" value="Unassembled WGS sequence"/>
</dbReference>
<evidence type="ECO:0000313" key="3">
    <source>
        <dbReference type="EMBL" id="MBP2257038.1"/>
    </source>
</evidence>
<sequence length="239" mass="27478">MNYIKELNAFREWLLTNELSTSAIALWYTLMSINNSARWKKRFNAPNAVVGQLSGLSKQGILDARKKLIEYHLIKCESGRKGKAPIYEFISLVNSADSSSYETIGESTDESLTIHKHKQKEIQRRKEERKSESILKVYEENIGALSPLACDEFFSWIEVFGEEVVTEAIKITAKHGGRTFSYMEKILKEWKKVHLNNLKDVYAYEAKKETSRNNTIPFRKQGKGSKSSVFDELREEVGL</sequence>
<dbReference type="Pfam" id="PF07261">
    <property type="entry name" value="DnaB_2"/>
    <property type="match status" value="1"/>
</dbReference>